<name>A0ABS5RCU3_9MYCO</name>
<gene>
    <name evidence="2" type="ORF">KIH27_00750</name>
</gene>
<feature type="transmembrane region" description="Helical" evidence="1">
    <location>
        <begin position="19"/>
        <end position="40"/>
    </location>
</feature>
<evidence type="ECO:0000313" key="3">
    <source>
        <dbReference type="Proteomes" id="UP001519535"/>
    </source>
</evidence>
<accession>A0ABS5RCU3</accession>
<keyword evidence="1" id="KW-0472">Membrane</keyword>
<protein>
    <submittedName>
        <fullName evidence="2">Uncharacterized protein</fullName>
    </submittedName>
</protein>
<evidence type="ECO:0000313" key="2">
    <source>
        <dbReference type="EMBL" id="MBS9532111.1"/>
    </source>
</evidence>
<dbReference type="EMBL" id="JAHCLR010000001">
    <property type="protein sequence ID" value="MBS9532111.1"/>
    <property type="molecule type" value="Genomic_DNA"/>
</dbReference>
<organism evidence="2 3">
    <name type="scientific">Mycolicibacter acidiphilus</name>
    <dbReference type="NCBI Taxonomy" id="2835306"/>
    <lineage>
        <taxon>Bacteria</taxon>
        <taxon>Bacillati</taxon>
        <taxon>Actinomycetota</taxon>
        <taxon>Actinomycetes</taxon>
        <taxon>Mycobacteriales</taxon>
        <taxon>Mycobacteriaceae</taxon>
        <taxon>Mycolicibacter</taxon>
    </lineage>
</organism>
<comment type="caution">
    <text evidence="2">The sequence shown here is derived from an EMBL/GenBank/DDBJ whole genome shotgun (WGS) entry which is preliminary data.</text>
</comment>
<feature type="transmembrane region" description="Helical" evidence="1">
    <location>
        <begin position="52"/>
        <end position="72"/>
    </location>
</feature>
<dbReference type="RefSeq" id="WP_214090991.1">
    <property type="nucleotide sequence ID" value="NZ_JAHCLR010000001.1"/>
</dbReference>
<reference evidence="2 3" key="1">
    <citation type="submission" date="2021-05" db="EMBL/GenBank/DDBJ databases">
        <title>Mycobacterium acidophilum sp. nov., an extremely acid-tolerant member of the genus Mycobacterium.</title>
        <authorList>
            <person name="Xia J."/>
        </authorList>
    </citation>
    <scope>NUCLEOTIDE SEQUENCE [LARGE SCALE GENOMIC DNA]</scope>
    <source>
        <strain evidence="2 3">M1</strain>
    </source>
</reference>
<keyword evidence="3" id="KW-1185">Reference proteome</keyword>
<keyword evidence="1" id="KW-0812">Transmembrane</keyword>
<evidence type="ECO:0000256" key="1">
    <source>
        <dbReference type="SAM" id="Phobius"/>
    </source>
</evidence>
<sequence>MARHGAARPEKIRLGMFEWTLIGTAVIAGLATLLYLVGLARGDRIDSGPMPFLMAFAAVGCTGIAYTLATAAPVRPAAPEPVGAPAVLRV</sequence>
<keyword evidence="1" id="KW-1133">Transmembrane helix</keyword>
<proteinExistence type="predicted"/>
<dbReference type="Proteomes" id="UP001519535">
    <property type="component" value="Unassembled WGS sequence"/>
</dbReference>